<evidence type="ECO:0000313" key="9">
    <source>
        <dbReference type="Proteomes" id="UP001592531"/>
    </source>
</evidence>
<feature type="transmembrane region" description="Helical" evidence="7">
    <location>
        <begin position="276"/>
        <end position="299"/>
    </location>
</feature>
<dbReference type="InterPro" id="IPR001182">
    <property type="entry name" value="FtsW/RodA"/>
</dbReference>
<evidence type="ECO:0000256" key="2">
    <source>
        <dbReference type="ARBA" id="ARBA00022692"/>
    </source>
</evidence>
<feature type="transmembrane region" description="Helical" evidence="7">
    <location>
        <begin position="61"/>
        <end position="79"/>
    </location>
</feature>
<feature type="transmembrane region" description="Helical" evidence="7">
    <location>
        <begin position="229"/>
        <end position="246"/>
    </location>
</feature>
<feature type="transmembrane region" description="Helical" evidence="7">
    <location>
        <begin position="30"/>
        <end position="49"/>
    </location>
</feature>
<keyword evidence="2 7" id="KW-0812">Transmembrane</keyword>
<evidence type="ECO:0000256" key="7">
    <source>
        <dbReference type="SAM" id="Phobius"/>
    </source>
</evidence>
<feature type="transmembrane region" description="Helical" evidence="7">
    <location>
        <begin position="126"/>
        <end position="144"/>
    </location>
</feature>
<feature type="compositionally biased region" description="Low complexity" evidence="6">
    <location>
        <begin position="1"/>
        <end position="16"/>
    </location>
</feature>
<keyword evidence="3" id="KW-0133">Cell shape</keyword>
<keyword evidence="4 7" id="KW-1133">Transmembrane helix</keyword>
<feature type="transmembrane region" description="Helical" evidence="7">
    <location>
        <begin position="153"/>
        <end position="171"/>
    </location>
</feature>
<reference evidence="8 9" key="1">
    <citation type="submission" date="2024-09" db="EMBL/GenBank/DDBJ databases">
        <authorList>
            <person name="Lee S.D."/>
        </authorList>
    </citation>
    <scope>NUCLEOTIDE SEQUENCE [LARGE SCALE GENOMIC DNA]</scope>
    <source>
        <strain evidence="8 9">N8-3</strain>
    </source>
</reference>
<evidence type="ECO:0000256" key="5">
    <source>
        <dbReference type="ARBA" id="ARBA00023136"/>
    </source>
</evidence>
<organism evidence="8 9">
    <name type="scientific">Streptacidiphilus cavernicola</name>
    <dbReference type="NCBI Taxonomy" id="3342716"/>
    <lineage>
        <taxon>Bacteria</taxon>
        <taxon>Bacillati</taxon>
        <taxon>Actinomycetota</taxon>
        <taxon>Actinomycetes</taxon>
        <taxon>Kitasatosporales</taxon>
        <taxon>Streptomycetaceae</taxon>
        <taxon>Streptacidiphilus</taxon>
    </lineage>
</organism>
<comment type="subcellular location">
    <subcellularLocation>
        <location evidence="1">Membrane</location>
        <topology evidence="1">Multi-pass membrane protein</topology>
    </subcellularLocation>
</comment>
<evidence type="ECO:0000256" key="1">
    <source>
        <dbReference type="ARBA" id="ARBA00004141"/>
    </source>
</evidence>
<gene>
    <name evidence="8" type="ORF">ACEZDE_11680</name>
</gene>
<dbReference type="PANTHER" id="PTHR30474:SF3">
    <property type="entry name" value="PEPTIDOGLYCAN GLYCOSYLTRANSFERASE RODA"/>
    <property type="match status" value="1"/>
</dbReference>
<accession>A0ABV6VU78</accession>
<feature type="transmembrane region" description="Helical" evidence="7">
    <location>
        <begin position="360"/>
        <end position="382"/>
    </location>
</feature>
<sequence length="491" mass="51642">MGGRRAAGVVPGAAARDSGFSGPPARRRNLELLLILFAIAICAFGDASMELAVKDKLPSGFVVQIGGLALVALLTHLVVRQWAAYADPLILPISVLLTGLGLTLIHRLDYATLQQNSANVVMAGGQAMWTVIAVVVFAGFVIGVKHHRVLQRYTYLVMAVSLVMLVAPAFFSGDMYGARRWIRLGPLSVQPGEFTKLAIIVFFASYLMANRDALALVGRKVMGVSLPRGRNLGPVLVIWAVSLVVLVAESDLGTSMIFFGAFIVMLYIATERTGWLVLGCGMALAGAVAAGTLVSHVTYRVNNWLDPMAYYTHVVNGNPPLGSSPQLAQSLFALAGGGFLGTGLGKGHSILIGFANRSDWILATVGEELGTAGLMAVLLMYLLLAQRGMRTAIRLTDPFGKLLASGLAATLLLQVFVVSGGVVGLIPQTGKALPFLAQGGSSTVANWIMVALLIKLSDAAGHAELAVPQDPAETLTISPEEIAAARAEYGV</sequence>
<comment type="caution">
    <text evidence="8">The sequence shown here is derived from an EMBL/GenBank/DDBJ whole genome shotgun (WGS) entry which is preliminary data.</text>
</comment>
<keyword evidence="5 7" id="KW-0472">Membrane</keyword>
<evidence type="ECO:0000313" key="8">
    <source>
        <dbReference type="EMBL" id="MFC1417304.1"/>
    </source>
</evidence>
<dbReference type="PANTHER" id="PTHR30474">
    <property type="entry name" value="CELL CYCLE PROTEIN"/>
    <property type="match status" value="1"/>
</dbReference>
<evidence type="ECO:0000256" key="3">
    <source>
        <dbReference type="ARBA" id="ARBA00022960"/>
    </source>
</evidence>
<feature type="transmembrane region" description="Helical" evidence="7">
    <location>
        <begin position="402"/>
        <end position="426"/>
    </location>
</feature>
<feature type="transmembrane region" description="Helical" evidence="7">
    <location>
        <begin position="86"/>
        <end position="106"/>
    </location>
</feature>
<keyword evidence="9" id="KW-1185">Reference proteome</keyword>
<evidence type="ECO:0000256" key="4">
    <source>
        <dbReference type="ARBA" id="ARBA00022989"/>
    </source>
</evidence>
<name>A0ABV6VU78_9ACTN</name>
<feature type="region of interest" description="Disordered" evidence="6">
    <location>
        <begin position="1"/>
        <end position="21"/>
    </location>
</feature>
<dbReference type="RefSeq" id="WP_380535306.1">
    <property type="nucleotide sequence ID" value="NZ_JBHFAB010000007.1"/>
</dbReference>
<evidence type="ECO:0000256" key="6">
    <source>
        <dbReference type="SAM" id="MobiDB-lite"/>
    </source>
</evidence>
<dbReference type="EMBL" id="JBHFAB010000007">
    <property type="protein sequence ID" value="MFC1417304.1"/>
    <property type="molecule type" value="Genomic_DNA"/>
</dbReference>
<feature type="transmembrane region" description="Helical" evidence="7">
    <location>
        <begin position="432"/>
        <end position="454"/>
    </location>
</feature>
<proteinExistence type="predicted"/>
<protein>
    <submittedName>
        <fullName evidence="8">FtsW/RodA/SpoVE family cell cycle protein</fullName>
    </submittedName>
</protein>
<dbReference type="Pfam" id="PF01098">
    <property type="entry name" value="FTSW_RODA_SPOVE"/>
    <property type="match status" value="1"/>
</dbReference>
<feature type="transmembrane region" description="Helical" evidence="7">
    <location>
        <begin position="191"/>
        <end position="209"/>
    </location>
</feature>
<feature type="transmembrane region" description="Helical" evidence="7">
    <location>
        <begin position="252"/>
        <end position="269"/>
    </location>
</feature>
<dbReference type="Proteomes" id="UP001592531">
    <property type="component" value="Unassembled WGS sequence"/>
</dbReference>